<evidence type="ECO:0000256" key="9">
    <source>
        <dbReference type="ARBA" id="ARBA00022798"/>
    </source>
</evidence>
<evidence type="ECO:0000256" key="5">
    <source>
        <dbReference type="ARBA" id="ARBA00013244"/>
    </source>
</evidence>
<comment type="pathway">
    <text evidence="3">Lipid metabolism.</text>
</comment>
<comment type="similarity">
    <text evidence="4">Belongs to the diacylglycerol acyltransferase family.</text>
</comment>
<evidence type="ECO:0000256" key="14">
    <source>
        <dbReference type="ARBA" id="ARBA00023315"/>
    </source>
</evidence>
<evidence type="ECO:0000256" key="11">
    <source>
        <dbReference type="ARBA" id="ARBA00022989"/>
    </source>
</evidence>
<keyword evidence="12" id="KW-0443">Lipid metabolism</keyword>
<gene>
    <name evidence="15" type="ORF">B4U79_12903</name>
</gene>
<keyword evidence="10" id="KW-0256">Endoplasmic reticulum</keyword>
<evidence type="ECO:0000313" key="15">
    <source>
        <dbReference type="EMBL" id="RWR98581.1"/>
    </source>
</evidence>
<evidence type="ECO:0000256" key="4">
    <source>
        <dbReference type="ARBA" id="ARBA00005420"/>
    </source>
</evidence>
<dbReference type="CDD" id="cd07987">
    <property type="entry name" value="LPLAT_MGAT-like"/>
    <property type="match status" value="1"/>
</dbReference>
<dbReference type="EC" id="2.3.1.20" evidence="5"/>
<evidence type="ECO:0000256" key="13">
    <source>
        <dbReference type="ARBA" id="ARBA00023136"/>
    </source>
</evidence>
<organism evidence="15 16">
    <name type="scientific">Dinothrombium tinctorium</name>
    <dbReference type="NCBI Taxonomy" id="1965070"/>
    <lineage>
        <taxon>Eukaryota</taxon>
        <taxon>Metazoa</taxon>
        <taxon>Ecdysozoa</taxon>
        <taxon>Arthropoda</taxon>
        <taxon>Chelicerata</taxon>
        <taxon>Arachnida</taxon>
        <taxon>Acari</taxon>
        <taxon>Acariformes</taxon>
        <taxon>Trombidiformes</taxon>
        <taxon>Prostigmata</taxon>
        <taxon>Anystina</taxon>
        <taxon>Parasitengona</taxon>
        <taxon>Trombidioidea</taxon>
        <taxon>Trombidiidae</taxon>
        <taxon>Dinothrombium</taxon>
    </lineage>
</organism>
<dbReference type="Pfam" id="PF03982">
    <property type="entry name" value="DAGAT"/>
    <property type="match status" value="1"/>
</dbReference>
<dbReference type="GO" id="GO:0006071">
    <property type="term" value="P:glycerol metabolic process"/>
    <property type="evidence" value="ECO:0007669"/>
    <property type="project" value="UniProtKB-KW"/>
</dbReference>
<keyword evidence="7 15" id="KW-0808">Transferase</keyword>
<comment type="subcellular location">
    <subcellularLocation>
        <location evidence="1">Endoplasmic reticulum membrane</location>
        <topology evidence="1">Multi-pass membrane protein</topology>
    </subcellularLocation>
</comment>
<keyword evidence="14 15" id="KW-0012">Acyltransferase</keyword>
<dbReference type="PANTHER" id="PTHR12317">
    <property type="entry name" value="DIACYLGLYCEROL O-ACYLTRANSFERASE"/>
    <property type="match status" value="1"/>
</dbReference>
<keyword evidence="13" id="KW-0472">Membrane</keyword>
<reference evidence="15 16" key="1">
    <citation type="journal article" date="2018" name="Gigascience">
        <title>Genomes of trombidid mites reveal novel predicted allergens and laterally-transferred genes associated with secondary metabolism.</title>
        <authorList>
            <person name="Dong X."/>
            <person name="Chaisiri K."/>
            <person name="Xia D."/>
            <person name="Armstrong S.D."/>
            <person name="Fang Y."/>
            <person name="Donnelly M.J."/>
            <person name="Kadowaki T."/>
            <person name="McGarry J.W."/>
            <person name="Darby A.C."/>
            <person name="Makepeace B.L."/>
        </authorList>
    </citation>
    <scope>NUCLEOTIDE SEQUENCE [LARGE SCALE GENOMIC DNA]</scope>
    <source>
        <strain evidence="15">UoL-WK</strain>
    </source>
</reference>
<evidence type="ECO:0000256" key="2">
    <source>
        <dbReference type="ARBA" id="ARBA00004771"/>
    </source>
</evidence>
<dbReference type="EMBL" id="NCKU01020673">
    <property type="protein sequence ID" value="RWR98581.1"/>
    <property type="molecule type" value="Genomic_DNA"/>
</dbReference>
<dbReference type="STRING" id="1965070.A0A3S3REE0"/>
<dbReference type="GO" id="GO:0019432">
    <property type="term" value="P:triglyceride biosynthetic process"/>
    <property type="evidence" value="ECO:0007669"/>
    <property type="project" value="TreeGrafter"/>
</dbReference>
<comment type="caution">
    <text evidence="15">The sequence shown here is derived from an EMBL/GenBank/DDBJ whole genome shotgun (WGS) entry which is preliminary data.</text>
</comment>
<evidence type="ECO:0000256" key="3">
    <source>
        <dbReference type="ARBA" id="ARBA00005189"/>
    </source>
</evidence>
<dbReference type="InterPro" id="IPR007130">
    <property type="entry name" value="DAGAT"/>
</dbReference>
<keyword evidence="8" id="KW-0812">Transmembrane</keyword>
<proteinExistence type="inferred from homology"/>
<keyword evidence="11" id="KW-1133">Transmembrane helix</keyword>
<comment type="pathway">
    <text evidence="2">Glycerolipid metabolism; triacylglycerol biosynthesis.</text>
</comment>
<evidence type="ECO:0000256" key="12">
    <source>
        <dbReference type="ARBA" id="ARBA00023098"/>
    </source>
</evidence>
<keyword evidence="16" id="KW-1185">Reference proteome</keyword>
<sequence length="267" mass="30850">GRLWPAFRRFFLWRYYAEYFPIKLHKTADLNPNKNYIIGYHPHGILPFGAFANFNTEATGFSEKFPGITTRPITLEMNFWLPIRREKLLFFGVCSANKESVEWIISKNGKGNAAVIVIGGAAESLDAVPNTMELTLKNRKGFVKLALENGTSLVPCISFGENELYSQKHYDDNSLVKRIQLKLKHFFRMAPPIFHGRGIFQYTYGFLPYRKPINTIIGKPIDVEKVEKPTDEDVNKLHDAYVKALIDLFYEFREKYAENPKMEIVIK</sequence>
<evidence type="ECO:0000313" key="16">
    <source>
        <dbReference type="Proteomes" id="UP000285301"/>
    </source>
</evidence>
<dbReference type="OrthoDB" id="10008102at2759"/>
<protein>
    <recommendedName>
        <fullName evidence="5">diacylglycerol O-acyltransferase</fullName>
        <ecNumber evidence="5">2.3.1.20</ecNumber>
    </recommendedName>
</protein>
<feature type="non-terminal residue" evidence="15">
    <location>
        <position position="1"/>
    </location>
</feature>
<dbReference type="GO" id="GO:0005789">
    <property type="term" value="C:endoplasmic reticulum membrane"/>
    <property type="evidence" value="ECO:0007669"/>
    <property type="project" value="UniProtKB-SubCell"/>
</dbReference>
<evidence type="ECO:0000256" key="7">
    <source>
        <dbReference type="ARBA" id="ARBA00022679"/>
    </source>
</evidence>
<keyword evidence="6" id="KW-0444">Lipid biosynthesis</keyword>
<name>A0A3S3REE0_9ACAR</name>
<dbReference type="AlphaFoldDB" id="A0A3S3REE0"/>
<evidence type="ECO:0000256" key="10">
    <source>
        <dbReference type="ARBA" id="ARBA00022824"/>
    </source>
</evidence>
<evidence type="ECO:0000256" key="6">
    <source>
        <dbReference type="ARBA" id="ARBA00022516"/>
    </source>
</evidence>
<dbReference type="Proteomes" id="UP000285301">
    <property type="component" value="Unassembled WGS sequence"/>
</dbReference>
<dbReference type="GO" id="GO:0004144">
    <property type="term" value="F:diacylglycerol O-acyltransferase activity"/>
    <property type="evidence" value="ECO:0007669"/>
    <property type="project" value="UniProtKB-EC"/>
</dbReference>
<dbReference type="PANTHER" id="PTHR12317:SF0">
    <property type="entry name" value="ACYLTRANSFERASE"/>
    <property type="match status" value="1"/>
</dbReference>
<accession>A0A3S3REE0</accession>
<keyword evidence="9" id="KW-0319">Glycerol metabolism</keyword>
<evidence type="ECO:0000256" key="8">
    <source>
        <dbReference type="ARBA" id="ARBA00022692"/>
    </source>
</evidence>
<evidence type="ECO:0000256" key="1">
    <source>
        <dbReference type="ARBA" id="ARBA00004477"/>
    </source>
</evidence>